<dbReference type="InterPro" id="IPR018680">
    <property type="entry name" value="DUF2164"/>
</dbReference>
<dbReference type="EMBL" id="REGR01000003">
    <property type="protein sequence ID" value="RXZ44386.1"/>
    <property type="molecule type" value="Genomic_DNA"/>
</dbReference>
<protein>
    <submittedName>
        <fullName evidence="1">DUF2164 family protein</fullName>
    </submittedName>
</protein>
<name>A0ABY0FEB6_9NEIS</name>
<organism evidence="1 2">
    <name type="scientific">Crenobacter cavernae</name>
    <dbReference type="NCBI Taxonomy" id="2290923"/>
    <lineage>
        <taxon>Bacteria</taxon>
        <taxon>Pseudomonadati</taxon>
        <taxon>Pseudomonadota</taxon>
        <taxon>Betaproteobacteria</taxon>
        <taxon>Neisseriales</taxon>
        <taxon>Neisseriaceae</taxon>
        <taxon>Crenobacter</taxon>
    </lineage>
</organism>
<sequence length="75" mass="8391">MSTPWLPPEQLAALAPELQAYLAREFDVELGGFDAQFVLGFVADKVAPLACKRGVTERFERLQDDLWQLELPSGK</sequence>
<gene>
    <name evidence="1" type="ORF">EBB06_04575</name>
</gene>
<evidence type="ECO:0000313" key="2">
    <source>
        <dbReference type="Proteomes" id="UP000290682"/>
    </source>
</evidence>
<dbReference type="Pfam" id="PF09932">
    <property type="entry name" value="DUF2164"/>
    <property type="match status" value="1"/>
</dbReference>
<comment type="caution">
    <text evidence="1">The sequence shown here is derived from an EMBL/GenBank/DDBJ whole genome shotgun (WGS) entry which is preliminary data.</text>
</comment>
<reference evidence="1 2" key="1">
    <citation type="submission" date="2018-10" db="EMBL/GenBank/DDBJ databases">
        <title>Draft genome of Fastidiocella sp. strain 375T, a bacterium isolated from a karstic cave dripping water.</title>
        <authorList>
            <person name="Coelho C."/>
            <person name="Verissimo A."/>
            <person name="Tiago I."/>
        </authorList>
    </citation>
    <scope>NUCLEOTIDE SEQUENCE [LARGE SCALE GENOMIC DNA]</scope>
    <source>
        <strain evidence="1 2">CAVE-375</strain>
    </source>
</reference>
<dbReference type="RefSeq" id="WP_129211945.1">
    <property type="nucleotide sequence ID" value="NZ_REGR01000003.1"/>
</dbReference>
<keyword evidence="2" id="KW-1185">Reference proteome</keyword>
<accession>A0ABY0FEB6</accession>
<evidence type="ECO:0000313" key="1">
    <source>
        <dbReference type="EMBL" id="RXZ44386.1"/>
    </source>
</evidence>
<proteinExistence type="predicted"/>
<dbReference type="Proteomes" id="UP000290682">
    <property type="component" value="Unassembled WGS sequence"/>
</dbReference>